<evidence type="ECO:0000256" key="2">
    <source>
        <dbReference type="ARBA" id="ARBA00023125"/>
    </source>
</evidence>
<gene>
    <name evidence="5" type="ORF">ATC1_13157</name>
</gene>
<evidence type="ECO:0000313" key="6">
    <source>
        <dbReference type="Proteomes" id="UP000053370"/>
    </source>
</evidence>
<dbReference type="STRING" id="1678840.ATC1_13157"/>
<dbReference type="InterPro" id="IPR050959">
    <property type="entry name" value="MarA-like"/>
</dbReference>
<dbReference type="InterPro" id="IPR018060">
    <property type="entry name" value="HTH_AraC"/>
</dbReference>
<reference evidence="5" key="1">
    <citation type="journal article" date="2015" name="Genome Announc.">
        <title>Draft Genome Sequence of Anaerolineae Strain TC1, a Novel Isolate from a Methanogenic Wastewater Treatment System.</title>
        <authorList>
            <person name="Matsuura N."/>
            <person name="Tourlousse D.M."/>
            <person name="Sun L."/>
            <person name="Toyonaga M."/>
            <person name="Kuroda K."/>
            <person name="Ohashi A."/>
            <person name="Cruz R."/>
            <person name="Yamaguchi T."/>
            <person name="Sekiguchi Y."/>
        </authorList>
    </citation>
    <scope>NUCLEOTIDE SEQUENCE [LARGE SCALE GENOMIC DNA]</scope>
    <source>
        <strain evidence="5">TC1</strain>
    </source>
</reference>
<feature type="domain" description="HTH araC/xylS-type" evidence="4">
    <location>
        <begin position="9"/>
        <end position="107"/>
    </location>
</feature>
<dbReference type="OrthoDB" id="110167at2"/>
<keyword evidence="6" id="KW-1185">Reference proteome</keyword>
<keyword evidence="1" id="KW-0805">Transcription regulation</keyword>
<dbReference type="AlphaFoldDB" id="A0A0S7BV09"/>
<dbReference type="GO" id="GO:0003700">
    <property type="term" value="F:DNA-binding transcription factor activity"/>
    <property type="evidence" value="ECO:0007669"/>
    <property type="project" value="InterPro"/>
</dbReference>
<dbReference type="PROSITE" id="PS01124">
    <property type="entry name" value="HTH_ARAC_FAMILY_2"/>
    <property type="match status" value="1"/>
</dbReference>
<name>A0A0S7BV09_9CHLR</name>
<evidence type="ECO:0000256" key="3">
    <source>
        <dbReference type="ARBA" id="ARBA00023163"/>
    </source>
</evidence>
<dbReference type="Gene3D" id="1.10.10.60">
    <property type="entry name" value="Homeodomain-like"/>
    <property type="match status" value="2"/>
</dbReference>
<accession>A0A0S7BV09</accession>
<evidence type="ECO:0000313" key="5">
    <source>
        <dbReference type="EMBL" id="GAP40191.1"/>
    </source>
</evidence>
<dbReference type="SMART" id="SM00342">
    <property type="entry name" value="HTH_ARAC"/>
    <property type="match status" value="1"/>
</dbReference>
<dbReference type="PANTHER" id="PTHR47504">
    <property type="entry name" value="RIGHT ORIGIN-BINDING PROTEIN"/>
    <property type="match status" value="1"/>
</dbReference>
<evidence type="ECO:0000259" key="4">
    <source>
        <dbReference type="PROSITE" id="PS01124"/>
    </source>
</evidence>
<dbReference type="Proteomes" id="UP000053370">
    <property type="component" value="Unassembled WGS sequence"/>
</dbReference>
<dbReference type="EMBL" id="DF968181">
    <property type="protein sequence ID" value="GAP40191.1"/>
    <property type="molecule type" value="Genomic_DNA"/>
</dbReference>
<protein>
    <submittedName>
        <fullName evidence="5">Protein containing araC-type DNA-binding domain</fullName>
    </submittedName>
</protein>
<proteinExistence type="predicted"/>
<evidence type="ECO:0000256" key="1">
    <source>
        <dbReference type="ARBA" id="ARBA00023015"/>
    </source>
</evidence>
<dbReference type="SUPFAM" id="SSF46689">
    <property type="entry name" value="Homeodomain-like"/>
    <property type="match status" value="2"/>
</dbReference>
<keyword evidence="3" id="KW-0804">Transcription</keyword>
<keyword evidence="2 5" id="KW-0238">DNA-binding</keyword>
<organism evidence="5">
    <name type="scientific">Flexilinea flocculi</name>
    <dbReference type="NCBI Taxonomy" id="1678840"/>
    <lineage>
        <taxon>Bacteria</taxon>
        <taxon>Bacillati</taxon>
        <taxon>Chloroflexota</taxon>
        <taxon>Anaerolineae</taxon>
        <taxon>Anaerolineales</taxon>
        <taxon>Anaerolineaceae</taxon>
        <taxon>Flexilinea</taxon>
    </lineage>
</organism>
<dbReference type="PANTHER" id="PTHR47504:SF5">
    <property type="entry name" value="RIGHT ORIGIN-BINDING PROTEIN"/>
    <property type="match status" value="1"/>
</dbReference>
<sequence>MNEPLESIYDAIEFFEDHLYENVTVAQTADFIGYSLFHFIRMFNRIVHHTPYDYLIRRRLSESARILTNSHRRITDIAQDFCFQNQESYSRAFKRMFDMQPSQWREEAPSEEFVLMPKITLADLAFRNSDFFRSPELFIWSETRYQGLMTKIIEDKNGLQEWENSLAADLKNCLSDVSASPQVTITFSVNSDWRNRYEFIGIEKHKNQRQTLNLVERIVPAGNYAGIFYPVDFFKEARTYLFFTWFPAVCCRATCHEFFLLSFSVLSSQGRQLFVPVVISEKSNIRLKDSRAAI</sequence>
<dbReference type="InterPro" id="IPR009057">
    <property type="entry name" value="Homeodomain-like_sf"/>
</dbReference>
<dbReference type="RefSeq" id="WP_062279272.1">
    <property type="nucleotide sequence ID" value="NZ_DF968181.1"/>
</dbReference>
<dbReference type="GO" id="GO:0043565">
    <property type="term" value="F:sequence-specific DNA binding"/>
    <property type="evidence" value="ECO:0007669"/>
    <property type="project" value="InterPro"/>
</dbReference>
<dbReference type="Pfam" id="PF12833">
    <property type="entry name" value="HTH_18"/>
    <property type="match status" value="1"/>
</dbReference>